<sequence length="144" mass="16596">MPMLTRKIFTANIKEIKTKGGRTFLYGKEIEQVELMGICFEHGDKFIKILDYYSELVLFKKPETQITSERCLFKCKLYVNDSKVSLFCTEVSKIDFYGEMFFIVEAQTELEMQQQQTGSTFIAAAKQGQVKRYVKGKVRGEEGG</sequence>
<dbReference type="AlphaFoldDB" id="R0KU21"/>
<dbReference type="HOGENOM" id="CLU_150176_0_0_1"/>
<name>R0KU21_NOSB1</name>
<dbReference type="VEuPathDB" id="MicrosporidiaDB:NBO_31g0018"/>
<gene>
    <name evidence="1" type="ORF">NBO_31g0018</name>
</gene>
<proteinExistence type="predicted"/>
<protein>
    <submittedName>
        <fullName evidence="1">Uncharacterized protein</fullName>
    </submittedName>
</protein>
<dbReference type="Proteomes" id="UP000016927">
    <property type="component" value="Unassembled WGS sequence"/>
</dbReference>
<dbReference type="EMBL" id="KB908939">
    <property type="protein sequence ID" value="EOB14301.1"/>
    <property type="molecule type" value="Genomic_DNA"/>
</dbReference>
<evidence type="ECO:0000313" key="2">
    <source>
        <dbReference type="Proteomes" id="UP000016927"/>
    </source>
</evidence>
<keyword evidence="2" id="KW-1185">Reference proteome</keyword>
<evidence type="ECO:0000313" key="1">
    <source>
        <dbReference type="EMBL" id="EOB14301.1"/>
    </source>
</evidence>
<reference evidence="1 2" key="1">
    <citation type="journal article" date="2013" name="BMC Genomics">
        <title>Comparative genomics of parasitic silkworm microsporidia reveal an association between genome expansion and host adaptation.</title>
        <authorList>
            <person name="Pan G."/>
            <person name="Xu J."/>
            <person name="Li T."/>
            <person name="Xia Q."/>
            <person name="Liu S.L."/>
            <person name="Zhang G."/>
            <person name="Li S."/>
            <person name="Li C."/>
            <person name="Liu H."/>
            <person name="Yang L."/>
            <person name="Liu T."/>
            <person name="Zhang X."/>
            <person name="Wu Z."/>
            <person name="Fan W."/>
            <person name="Dang X."/>
            <person name="Xiang H."/>
            <person name="Tao M."/>
            <person name="Li Y."/>
            <person name="Hu J."/>
            <person name="Li Z."/>
            <person name="Lin L."/>
            <person name="Luo J."/>
            <person name="Geng L."/>
            <person name="Wang L."/>
            <person name="Long M."/>
            <person name="Wan Y."/>
            <person name="He N."/>
            <person name="Zhang Z."/>
            <person name="Lu C."/>
            <person name="Keeling P.J."/>
            <person name="Wang J."/>
            <person name="Xiang Z."/>
            <person name="Zhou Z."/>
        </authorList>
    </citation>
    <scope>NUCLEOTIDE SEQUENCE [LARGE SCALE GENOMIC DNA]</scope>
    <source>
        <strain evidence="2">CQ1 / CVCC 102059</strain>
    </source>
</reference>
<accession>R0KU21</accession>
<organism evidence="1 2">
    <name type="scientific">Nosema bombycis (strain CQ1 / CVCC 102059)</name>
    <name type="common">Microsporidian parasite</name>
    <name type="synonym">Pebrine of silkworm</name>
    <dbReference type="NCBI Taxonomy" id="578461"/>
    <lineage>
        <taxon>Eukaryota</taxon>
        <taxon>Fungi</taxon>
        <taxon>Fungi incertae sedis</taxon>
        <taxon>Microsporidia</taxon>
        <taxon>Nosematidae</taxon>
        <taxon>Nosema</taxon>
    </lineage>
</organism>